<keyword evidence="4" id="KW-0547">Nucleotide-binding</keyword>
<dbReference type="InterPro" id="IPR003593">
    <property type="entry name" value="AAA+_ATPase"/>
</dbReference>
<proteinExistence type="inferred from homology"/>
<dbReference type="SMART" id="SM00382">
    <property type="entry name" value="AAA"/>
    <property type="match status" value="1"/>
</dbReference>
<dbReference type="InterPro" id="IPR017871">
    <property type="entry name" value="ABC_transporter-like_CS"/>
</dbReference>
<dbReference type="GO" id="GO:0016887">
    <property type="term" value="F:ATP hydrolysis activity"/>
    <property type="evidence" value="ECO:0007669"/>
    <property type="project" value="InterPro"/>
</dbReference>
<evidence type="ECO:0000256" key="1">
    <source>
        <dbReference type="ARBA" id="ARBA00005417"/>
    </source>
</evidence>
<organism evidence="7 8">
    <name type="scientific">Marinigracilibium pacificum</name>
    <dbReference type="NCBI Taxonomy" id="2729599"/>
    <lineage>
        <taxon>Bacteria</taxon>
        <taxon>Pseudomonadati</taxon>
        <taxon>Bacteroidota</taxon>
        <taxon>Cytophagia</taxon>
        <taxon>Cytophagales</taxon>
        <taxon>Flammeovirgaceae</taxon>
        <taxon>Marinigracilibium</taxon>
    </lineage>
</organism>
<evidence type="ECO:0000313" key="7">
    <source>
        <dbReference type="EMBL" id="NMM48704.1"/>
    </source>
</evidence>
<keyword evidence="8" id="KW-1185">Reference proteome</keyword>
<evidence type="ECO:0000256" key="3">
    <source>
        <dbReference type="ARBA" id="ARBA00022458"/>
    </source>
</evidence>
<sequence>MKPVVEAKNITKRYENHLALDDISLEINKGKIFGLLGPNGAGKTTFIRILTNIIAADSGQIFINGEGLTSKSIEKIGYMPEERGLYKKMKVGDQLMYLAGLKGMKNAEAKESIMSWMKRFEMKGWWKKTVQDLSKGMQQKVQFISTVVHNPDLIILDEPFSGFDPVNANLVRDEIIRMKNEGKTIILSTHRMESVEELCDEIALINKSKLILYGEKNDVKMKFKQNVWALGHSPGDLVLSTGEVVNITRSNGMQVSEIKLSGNFNSNDLIREVVEQQQIMFFHEKLPSINEIFIQSVSEPNE</sequence>
<evidence type="ECO:0000259" key="6">
    <source>
        <dbReference type="PROSITE" id="PS50893"/>
    </source>
</evidence>
<dbReference type="SUPFAM" id="SSF52540">
    <property type="entry name" value="P-loop containing nucleoside triphosphate hydrolases"/>
    <property type="match status" value="1"/>
</dbReference>
<dbReference type="AlphaFoldDB" id="A0A848J2J3"/>
<reference evidence="7 8" key="1">
    <citation type="submission" date="2020-04" db="EMBL/GenBank/DDBJ databases">
        <title>Flammeovirgaceae bacterium KN852 isolated from deep sea.</title>
        <authorList>
            <person name="Zhang D.-C."/>
        </authorList>
    </citation>
    <scope>NUCLEOTIDE SEQUENCE [LARGE SCALE GENOMIC DNA]</scope>
    <source>
        <strain evidence="7 8">KN852</strain>
    </source>
</reference>
<dbReference type="EMBL" id="JABBNU010000005">
    <property type="protein sequence ID" value="NMM48704.1"/>
    <property type="molecule type" value="Genomic_DNA"/>
</dbReference>
<evidence type="ECO:0000313" key="8">
    <source>
        <dbReference type="Proteomes" id="UP000559010"/>
    </source>
</evidence>
<dbReference type="InterPro" id="IPR003439">
    <property type="entry name" value="ABC_transporter-like_ATP-bd"/>
</dbReference>
<dbReference type="Gene3D" id="3.40.50.300">
    <property type="entry name" value="P-loop containing nucleotide triphosphate hydrolases"/>
    <property type="match status" value="1"/>
</dbReference>
<accession>A0A848J2J3</accession>
<dbReference type="InterPro" id="IPR027417">
    <property type="entry name" value="P-loop_NTPase"/>
</dbReference>
<gene>
    <name evidence="7" type="ORF">HH304_09860</name>
</gene>
<comment type="similarity">
    <text evidence="1">Belongs to the ABC transporter superfamily.</text>
</comment>
<dbReference type="PROSITE" id="PS50893">
    <property type="entry name" value="ABC_TRANSPORTER_2"/>
    <property type="match status" value="1"/>
</dbReference>
<dbReference type="InterPro" id="IPR050763">
    <property type="entry name" value="ABC_transporter_ATP-binding"/>
</dbReference>
<evidence type="ECO:0000256" key="5">
    <source>
        <dbReference type="ARBA" id="ARBA00022840"/>
    </source>
</evidence>
<dbReference type="PANTHER" id="PTHR42711:SF5">
    <property type="entry name" value="ABC TRANSPORTER ATP-BINDING PROTEIN NATA"/>
    <property type="match status" value="1"/>
</dbReference>
<protein>
    <submittedName>
        <fullName evidence="7">ABC transporter ATP-binding protein</fullName>
    </submittedName>
</protein>
<comment type="caution">
    <text evidence="7">The sequence shown here is derived from an EMBL/GenBank/DDBJ whole genome shotgun (WGS) entry which is preliminary data.</text>
</comment>
<dbReference type="PROSITE" id="PS00211">
    <property type="entry name" value="ABC_TRANSPORTER_1"/>
    <property type="match status" value="1"/>
</dbReference>
<evidence type="ECO:0000256" key="4">
    <source>
        <dbReference type="ARBA" id="ARBA00022741"/>
    </source>
</evidence>
<feature type="domain" description="ABC transporter" evidence="6">
    <location>
        <begin position="5"/>
        <end position="232"/>
    </location>
</feature>
<evidence type="ECO:0000256" key="2">
    <source>
        <dbReference type="ARBA" id="ARBA00022448"/>
    </source>
</evidence>
<dbReference type="PANTHER" id="PTHR42711">
    <property type="entry name" value="ABC TRANSPORTER ATP-BINDING PROTEIN"/>
    <property type="match status" value="1"/>
</dbReference>
<keyword evidence="5 7" id="KW-0067">ATP-binding</keyword>
<dbReference type="Pfam" id="PF13732">
    <property type="entry name" value="DrrA1-3_C"/>
    <property type="match status" value="1"/>
</dbReference>
<name>A0A848J2J3_9BACT</name>
<dbReference type="RefSeq" id="WP_169680884.1">
    <property type="nucleotide sequence ID" value="NZ_JABBNU010000005.1"/>
</dbReference>
<dbReference type="Pfam" id="PF00005">
    <property type="entry name" value="ABC_tran"/>
    <property type="match status" value="1"/>
</dbReference>
<keyword evidence="2" id="KW-0813">Transport</keyword>
<dbReference type="Proteomes" id="UP000559010">
    <property type="component" value="Unassembled WGS sequence"/>
</dbReference>
<dbReference type="GO" id="GO:0005524">
    <property type="term" value="F:ATP binding"/>
    <property type="evidence" value="ECO:0007669"/>
    <property type="project" value="UniProtKB-KW"/>
</dbReference>
<dbReference type="InterPro" id="IPR025302">
    <property type="entry name" value="DrrA1/2-like_C"/>
</dbReference>
<keyword evidence="3" id="KW-0536">Nodulation</keyword>